<organism evidence="3 4">
    <name type="scientific">Marinagarivorans cellulosilyticus</name>
    <dbReference type="NCBI Taxonomy" id="2721545"/>
    <lineage>
        <taxon>Bacteria</taxon>
        <taxon>Pseudomonadati</taxon>
        <taxon>Pseudomonadota</taxon>
        <taxon>Gammaproteobacteria</taxon>
        <taxon>Cellvibrionales</taxon>
        <taxon>Cellvibrionaceae</taxon>
        <taxon>Marinagarivorans</taxon>
    </lineage>
</organism>
<keyword evidence="4" id="KW-1185">Reference proteome</keyword>
<evidence type="ECO:0008006" key="5">
    <source>
        <dbReference type="Google" id="ProtNLM"/>
    </source>
</evidence>
<dbReference type="PROSITE" id="PS51257">
    <property type="entry name" value="PROKAR_LIPOPROTEIN"/>
    <property type="match status" value="1"/>
</dbReference>
<keyword evidence="2" id="KW-0732">Signal</keyword>
<feature type="signal peptide" evidence="2">
    <location>
        <begin position="1"/>
        <end position="22"/>
    </location>
</feature>
<feature type="region of interest" description="Disordered" evidence="1">
    <location>
        <begin position="48"/>
        <end position="70"/>
    </location>
</feature>
<name>A0AAN2BM86_9GAMM</name>
<dbReference type="RefSeq" id="WP_236985123.1">
    <property type="nucleotide sequence ID" value="NZ_AP023086.1"/>
</dbReference>
<dbReference type="AlphaFoldDB" id="A0AAN2BM86"/>
<evidence type="ECO:0000256" key="1">
    <source>
        <dbReference type="SAM" id="MobiDB-lite"/>
    </source>
</evidence>
<accession>A0AAN2BM86</accession>
<proteinExistence type="predicted"/>
<protein>
    <recommendedName>
        <fullName evidence="5">Lipoprotein</fullName>
    </recommendedName>
</protein>
<dbReference type="Proteomes" id="UP001320119">
    <property type="component" value="Chromosome"/>
</dbReference>
<feature type="chain" id="PRO_5042937657" description="Lipoprotein" evidence="2">
    <location>
        <begin position="23"/>
        <end position="70"/>
    </location>
</feature>
<dbReference type="EMBL" id="AP023086">
    <property type="protein sequence ID" value="BCD99825.1"/>
    <property type="molecule type" value="Genomic_DNA"/>
</dbReference>
<evidence type="ECO:0000256" key="2">
    <source>
        <dbReference type="SAM" id="SignalP"/>
    </source>
</evidence>
<evidence type="ECO:0000313" key="4">
    <source>
        <dbReference type="Proteomes" id="UP001320119"/>
    </source>
</evidence>
<gene>
    <name evidence="3" type="ORF">MARGE09_P4027</name>
</gene>
<evidence type="ECO:0000313" key="3">
    <source>
        <dbReference type="EMBL" id="BCD99825.1"/>
    </source>
</evidence>
<dbReference type="KEGG" id="marq:MARGE09_P4027"/>
<sequence>MKTQHISLIAALVLVSFLTACAEFKDAGKTIGHTTKDVTTAVGHASRDAAKSIGETTKEVVSDIKEGSED</sequence>
<reference evidence="3 4" key="1">
    <citation type="journal article" date="2022" name="IScience">
        <title>An ultrasensitive nanofiber-based assay for enzymatic hydrolysis and deep-sea microbial degradation of cellulose.</title>
        <authorList>
            <person name="Tsudome M."/>
            <person name="Tachioka M."/>
            <person name="Miyazaki M."/>
            <person name="Uchimura K."/>
            <person name="Tsuda M."/>
            <person name="Takaki Y."/>
            <person name="Deguchi S."/>
        </authorList>
    </citation>
    <scope>NUCLEOTIDE SEQUENCE [LARGE SCALE GENOMIC DNA]</scope>
    <source>
        <strain evidence="3 4">GE09</strain>
    </source>
</reference>